<proteinExistence type="predicted"/>
<organism evidence="2 3">
    <name type="scientific">Melanomma pulvis-pyrius CBS 109.77</name>
    <dbReference type="NCBI Taxonomy" id="1314802"/>
    <lineage>
        <taxon>Eukaryota</taxon>
        <taxon>Fungi</taxon>
        <taxon>Dikarya</taxon>
        <taxon>Ascomycota</taxon>
        <taxon>Pezizomycotina</taxon>
        <taxon>Dothideomycetes</taxon>
        <taxon>Pleosporomycetidae</taxon>
        <taxon>Pleosporales</taxon>
        <taxon>Melanommataceae</taxon>
        <taxon>Melanomma</taxon>
    </lineage>
</organism>
<feature type="compositionally biased region" description="Low complexity" evidence="1">
    <location>
        <begin position="115"/>
        <end position="130"/>
    </location>
</feature>
<evidence type="ECO:0000313" key="3">
    <source>
        <dbReference type="Proteomes" id="UP000799757"/>
    </source>
</evidence>
<dbReference type="Proteomes" id="UP000799757">
    <property type="component" value="Unassembled WGS sequence"/>
</dbReference>
<dbReference type="EMBL" id="MU002493">
    <property type="protein sequence ID" value="KAF2786312.1"/>
    <property type="molecule type" value="Genomic_DNA"/>
</dbReference>
<name>A0A6A6WQD2_9PLEO</name>
<reference evidence="2" key="1">
    <citation type="journal article" date="2020" name="Stud. Mycol.">
        <title>101 Dothideomycetes genomes: a test case for predicting lifestyles and emergence of pathogens.</title>
        <authorList>
            <person name="Haridas S."/>
            <person name="Albert R."/>
            <person name="Binder M."/>
            <person name="Bloem J."/>
            <person name="Labutti K."/>
            <person name="Salamov A."/>
            <person name="Andreopoulos B."/>
            <person name="Baker S."/>
            <person name="Barry K."/>
            <person name="Bills G."/>
            <person name="Bluhm B."/>
            <person name="Cannon C."/>
            <person name="Castanera R."/>
            <person name="Culley D."/>
            <person name="Daum C."/>
            <person name="Ezra D."/>
            <person name="Gonzalez J."/>
            <person name="Henrissat B."/>
            <person name="Kuo A."/>
            <person name="Liang C."/>
            <person name="Lipzen A."/>
            <person name="Lutzoni F."/>
            <person name="Magnuson J."/>
            <person name="Mondo S."/>
            <person name="Nolan M."/>
            <person name="Ohm R."/>
            <person name="Pangilinan J."/>
            <person name="Park H.-J."/>
            <person name="Ramirez L."/>
            <person name="Alfaro M."/>
            <person name="Sun H."/>
            <person name="Tritt A."/>
            <person name="Yoshinaga Y."/>
            <person name="Zwiers L.-H."/>
            <person name="Turgeon B."/>
            <person name="Goodwin S."/>
            <person name="Spatafora J."/>
            <person name="Crous P."/>
            <person name="Grigoriev I."/>
        </authorList>
    </citation>
    <scope>NUCLEOTIDE SEQUENCE</scope>
    <source>
        <strain evidence="2">CBS 109.77</strain>
    </source>
</reference>
<feature type="compositionally biased region" description="Pro residues" evidence="1">
    <location>
        <begin position="34"/>
        <end position="46"/>
    </location>
</feature>
<feature type="region of interest" description="Disordered" evidence="1">
    <location>
        <begin position="34"/>
        <end position="137"/>
    </location>
</feature>
<evidence type="ECO:0000313" key="2">
    <source>
        <dbReference type="EMBL" id="KAF2786312.1"/>
    </source>
</evidence>
<gene>
    <name evidence="2" type="ORF">K505DRAFT_148049</name>
</gene>
<sequence>MRGMRSAYPTSRPSCSSPLHSSLLSLKRLVICIPPHPAPQTTPPPLSNEFHKPLLPLGSYAGERVTNSAWHPPPPQYHPLDQTHPPPAKQPPISLTVRPSLPPPPPSSPSPPRPQSNIPSSHPTTTHVPHVPSPPPA</sequence>
<protein>
    <submittedName>
        <fullName evidence="2">Uncharacterized protein</fullName>
    </submittedName>
</protein>
<keyword evidence="3" id="KW-1185">Reference proteome</keyword>
<evidence type="ECO:0000256" key="1">
    <source>
        <dbReference type="SAM" id="MobiDB-lite"/>
    </source>
</evidence>
<accession>A0A6A6WQD2</accession>
<dbReference type="AlphaFoldDB" id="A0A6A6WQD2"/>
<feature type="compositionally biased region" description="Pro residues" evidence="1">
    <location>
        <begin position="100"/>
        <end position="114"/>
    </location>
</feature>